<evidence type="ECO:0000256" key="5">
    <source>
        <dbReference type="ARBA" id="ARBA00039112"/>
    </source>
</evidence>
<keyword evidence="3" id="KW-0808">Transferase</keyword>
<dbReference type="CDD" id="cd02440">
    <property type="entry name" value="AdoMet_MTases"/>
    <property type="match status" value="1"/>
</dbReference>
<reference evidence="13" key="1">
    <citation type="submission" date="2020-01" db="EMBL/GenBank/DDBJ databases">
        <title>Genome Sequencing of Three Apophysomyces-Like Fungal Strains Confirms a Novel Fungal Genus in the Mucoromycota with divergent Burkholderia-like Endosymbiotic Bacteria.</title>
        <authorList>
            <person name="Stajich J.E."/>
            <person name="Macias A.M."/>
            <person name="Carter-House D."/>
            <person name="Lovett B."/>
            <person name="Kasson L.R."/>
            <person name="Berry K."/>
            <person name="Grigoriev I."/>
            <person name="Chang Y."/>
            <person name="Spatafora J."/>
            <person name="Kasson M.T."/>
        </authorList>
    </citation>
    <scope>NUCLEOTIDE SEQUENCE</scope>
    <source>
        <strain evidence="13">NRRL A-21654</strain>
    </source>
</reference>
<comment type="catalytic activity">
    <reaction evidence="9">
        <text>N-terminal L-prolyl-L-prolyl-L-lysyl-[protein] + 2 S-adenosyl-L-methionine = N-terminal N,N-dimethyl-L-prolyl-L-prolyl-L-lysyl-[protein] + 2 S-adenosyl-L-homocysteine + 2 H(+)</text>
        <dbReference type="Rhea" id="RHEA:54736"/>
        <dbReference type="Rhea" id="RHEA-COMP:13787"/>
        <dbReference type="Rhea" id="RHEA-COMP:13974"/>
        <dbReference type="ChEBI" id="CHEBI:15378"/>
        <dbReference type="ChEBI" id="CHEBI:57856"/>
        <dbReference type="ChEBI" id="CHEBI:59789"/>
        <dbReference type="ChEBI" id="CHEBI:138059"/>
        <dbReference type="ChEBI" id="CHEBI:138318"/>
        <dbReference type="EC" id="2.1.1.244"/>
    </reaction>
</comment>
<comment type="caution">
    <text evidence="13">The sequence shown here is derived from an EMBL/GenBank/DDBJ whole genome shotgun (WGS) entry which is preliminary data.</text>
</comment>
<dbReference type="SUPFAM" id="SSF53335">
    <property type="entry name" value="S-adenosyl-L-methionine-dependent methyltransferases"/>
    <property type="match status" value="1"/>
</dbReference>
<dbReference type="OrthoDB" id="1298661at2759"/>
<evidence type="ECO:0000256" key="8">
    <source>
        <dbReference type="ARBA" id="ARBA00047306"/>
    </source>
</evidence>
<dbReference type="Pfam" id="PF05891">
    <property type="entry name" value="Methyltransf_PK"/>
    <property type="match status" value="1"/>
</dbReference>
<protein>
    <recommendedName>
        <fullName evidence="6">Alpha N-terminal protein methyltransferase 1</fullName>
        <ecNumber evidence="5">2.1.1.244</ecNumber>
    </recommendedName>
    <alternativeName>
        <fullName evidence="11">Translation associated element 1</fullName>
    </alternativeName>
    <alternativeName>
        <fullName evidence="7">X-Pro-Lys N-terminal protein methyltransferase 1</fullName>
    </alternativeName>
</protein>
<dbReference type="InterPro" id="IPR008576">
    <property type="entry name" value="MeTrfase_NTM1"/>
</dbReference>
<evidence type="ECO:0000256" key="2">
    <source>
        <dbReference type="ARBA" id="ARBA00022603"/>
    </source>
</evidence>
<sequence length="234" mass="25968">MGQPEWYRNAKSYWANVSPTINGMLGGFAVVDPVDVKGSLQFVDEFVYGVHGANNVLLKAPVIERSYACDCGAGIGRVTKNFLRKVPFDCVDLVEQDPKFVDQAKTSYLADEIKRGTVGQVICAGLQDFTPEKGKYDLIWCQWVLGHLTDDDLVAFFKRCVEGLKPNGLIGVKENNSSTDYVVDEEDSSVTRPNEALKRIFERAGLELVKEQAQQGLPAGLFTVRMYMLTRATS</sequence>
<evidence type="ECO:0000256" key="12">
    <source>
        <dbReference type="PIRSR" id="PIRSR016958-1"/>
    </source>
</evidence>
<dbReference type="AlphaFoldDB" id="A0A8H7EVC6"/>
<evidence type="ECO:0000256" key="6">
    <source>
        <dbReference type="ARBA" id="ARBA00039449"/>
    </source>
</evidence>
<keyword evidence="14" id="KW-1185">Reference proteome</keyword>
<name>A0A8H7EVC6_9FUNG</name>
<feature type="binding site" evidence="12">
    <location>
        <begin position="126"/>
        <end position="127"/>
    </location>
    <ligand>
        <name>S-adenosyl-L-methionine</name>
        <dbReference type="ChEBI" id="CHEBI:59789"/>
    </ligand>
</feature>
<evidence type="ECO:0000313" key="14">
    <source>
        <dbReference type="Proteomes" id="UP000605846"/>
    </source>
</evidence>
<dbReference type="Gene3D" id="3.40.50.150">
    <property type="entry name" value="Vaccinia Virus protein VP39"/>
    <property type="match status" value="1"/>
</dbReference>
<evidence type="ECO:0000256" key="4">
    <source>
        <dbReference type="ARBA" id="ARBA00022691"/>
    </source>
</evidence>
<evidence type="ECO:0000256" key="7">
    <source>
        <dbReference type="ARBA" id="ARBA00043129"/>
    </source>
</evidence>
<dbReference type="Proteomes" id="UP000605846">
    <property type="component" value="Unassembled WGS sequence"/>
</dbReference>
<evidence type="ECO:0000256" key="9">
    <source>
        <dbReference type="ARBA" id="ARBA00047885"/>
    </source>
</evidence>
<dbReference type="GO" id="GO:0005737">
    <property type="term" value="C:cytoplasm"/>
    <property type="evidence" value="ECO:0007669"/>
    <property type="project" value="TreeGrafter"/>
</dbReference>
<accession>A0A8H7EVC6</accession>
<evidence type="ECO:0000256" key="10">
    <source>
        <dbReference type="ARBA" id="ARBA00048167"/>
    </source>
</evidence>
<dbReference type="InterPro" id="IPR029063">
    <property type="entry name" value="SAM-dependent_MTases_sf"/>
</dbReference>
<evidence type="ECO:0000256" key="3">
    <source>
        <dbReference type="ARBA" id="ARBA00022679"/>
    </source>
</evidence>
<comment type="catalytic activity">
    <reaction evidence="8">
        <text>N-terminal L-seryl-L-prolyl-L-lysyl-[protein] + 3 S-adenosyl-L-methionine = N-terminal N,N,N-trimethyl-L-seryl-L-prolyl-L-lysyl-[protein] + 3 S-adenosyl-L-homocysteine + 3 H(+)</text>
        <dbReference type="Rhea" id="RHEA:54724"/>
        <dbReference type="Rhea" id="RHEA-COMP:13789"/>
        <dbReference type="Rhea" id="RHEA-COMP:13973"/>
        <dbReference type="ChEBI" id="CHEBI:15378"/>
        <dbReference type="ChEBI" id="CHEBI:57856"/>
        <dbReference type="ChEBI" id="CHEBI:59789"/>
        <dbReference type="ChEBI" id="CHEBI:138061"/>
        <dbReference type="ChEBI" id="CHEBI:138317"/>
        <dbReference type="EC" id="2.1.1.244"/>
    </reaction>
</comment>
<keyword evidence="2" id="KW-0489">Methyltransferase</keyword>
<comment type="catalytic activity">
    <reaction evidence="10">
        <text>N-terminal L-alanyl-L-prolyl-L-lysyl-[protein] + 3 S-adenosyl-L-methionine = N-terminal N,N,N-trimethyl-L-alanyl-L-prolyl-L-lysyl-[protein] + 3 S-adenosyl-L-homocysteine + 3 H(+)</text>
        <dbReference type="Rhea" id="RHEA:54712"/>
        <dbReference type="Rhea" id="RHEA-COMP:13785"/>
        <dbReference type="Rhea" id="RHEA-COMP:13971"/>
        <dbReference type="ChEBI" id="CHEBI:15378"/>
        <dbReference type="ChEBI" id="CHEBI:57856"/>
        <dbReference type="ChEBI" id="CHEBI:59789"/>
        <dbReference type="ChEBI" id="CHEBI:138057"/>
        <dbReference type="ChEBI" id="CHEBI:138315"/>
        <dbReference type="EC" id="2.1.1.244"/>
    </reaction>
</comment>
<feature type="binding site" evidence="12">
    <location>
        <position position="77"/>
    </location>
    <ligand>
        <name>S-adenosyl-L-methionine</name>
        <dbReference type="ChEBI" id="CHEBI:59789"/>
    </ligand>
</feature>
<dbReference type="PIRSF" id="PIRSF016958">
    <property type="entry name" value="DUF858_MeTrfase_lik"/>
    <property type="match status" value="1"/>
</dbReference>
<dbReference type="PANTHER" id="PTHR12753">
    <property type="entry name" value="AD-003 - RELATED"/>
    <property type="match status" value="1"/>
</dbReference>
<proteinExistence type="inferred from homology"/>
<dbReference type="GO" id="GO:0071885">
    <property type="term" value="F:N-terminal protein N-methyltransferase activity"/>
    <property type="evidence" value="ECO:0007669"/>
    <property type="project" value="UniProtKB-EC"/>
</dbReference>
<dbReference type="PANTHER" id="PTHR12753:SF0">
    <property type="entry name" value="ALPHA N-TERMINAL PROTEIN METHYLTRANSFERASE 1"/>
    <property type="match status" value="1"/>
</dbReference>
<organism evidence="13 14">
    <name type="scientific">Apophysomyces ossiformis</name>
    <dbReference type="NCBI Taxonomy" id="679940"/>
    <lineage>
        <taxon>Eukaryota</taxon>
        <taxon>Fungi</taxon>
        <taxon>Fungi incertae sedis</taxon>
        <taxon>Mucoromycota</taxon>
        <taxon>Mucoromycotina</taxon>
        <taxon>Mucoromycetes</taxon>
        <taxon>Mucorales</taxon>
        <taxon>Mucorineae</taxon>
        <taxon>Mucoraceae</taxon>
        <taxon>Apophysomyces</taxon>
    </lineage>
</organism>
<dbReference type="GO" id="GO:0032259">
    <property type="term" value="P:methylation"/>
    <property type="evidence" value="ECO:0007669"/>
    <property type="project" value="UniProtKB-KW"/>
</dbReference>
<gene>
    <name evidence="13" type="ORF">EC973_008286</name>
</gene>
<feature type="binding site" evidence="12">
    <location>
        <position position="142"/>
    </location>
    <ligand>
        <name>S-adenosyl-L-methionine</name>
        <dbReference type="ChEBI" id="CHEBI:59789"/>
    </ligand>
</feature>
<evidence type="ECO:0000313" key="13">
    <source>
        <dbReference type="EMBL" id="KAF7731771.1"/>
    </source>
</evidence>
<dbReference type="EC" id="2.1.1.244" evidence="5"/>
<comment type="similarity">
    <text evidence="1">Belongs to the methyltransferase superfamily. NTM1 family.</text>
</comment>
<keyword evidence="4 12" id="KW-0949">S-adenosyl-L-methionine</keyword>
<dbReference type="FunFam" id="3.40.50.150:FF:000025">
    <property type="entry name" value="N-terminal Xaa-Pro-Lys N-methyltransferase 1"/>
    <property type="match status" value="1"/>
</dbReference>
<feature type="binding site" evidence="12">
    <location>
        <position position="72"/>
    </location>
    <ligand>
        <name>S-adenosyl-L-methionine</name>
        <dbReference type="ChEBI" id="CHEBI:59789"/>
    </ligand>
</feature>
<evidence type="ECO:0000256" key="1">
    <source>
        <dbReference type="ARBA" id="ARBA00009059"/>
    </source>
</evidence>
<evidence type="ECO:0000256" key="11">
    <source>
        <dbReference type="ARBA" id="ARBA00082558"/>
    </source>
</evidence>
<dbReference type="EMBL" id="JABAYA010000007">
    <property type="protein sequence ID" value="KAF7731771.1"/>
    <property type="molecule type" value="Genomic_DNA"/>
</dbReference>